<dbReference type="PANTHER" id="PTHR45969">
    <property type="entry name" value="RING ZINC FINGER PROTEIN-RELATED"/>
    <property type="match status" value="1"/>
</dbReference>
<keyword evidence="2 4" id="KW-0863">Zinc-finger</keyword>
<dbReference type="InterPro" id="IPR013083">
    <property type="entry name" value="Znf_RING/FYVE/PHD"/>
</dbReference>
<gene>
    <name evidence="7" type="ORF">MERGE_000544</name>
</gene>
<dbReference type="Gene3D" id="3.30.40.10">
    <property type="entry name" value="Zinc/RING finger domain, C3HC4 (zinc finger)"/>
    <property type="match status" value="1"/>
</dbReference>
<keyword evidence="1" id="KW-0479">Metal-binding</keyword>
<dbReference type="SUPFAM" id="SSF57850">
    <property type="entry name" value="RING/U-box"/>
    <property type="match status" value="1"/>
</dbReference>
<dbReference type="OrthoDB" id="8062037at2759"/>
<feature type="compositionally biased region" description="Basic and acidic residues" evidence="5">
    <location>
        <begin position="561"/>
        <end position="572"/>
    </location>
</feature>
<feature type="compositionally biased region" description="Low complexity" evidence="5">
    <location>
        <begin position="47"/>
        <end position="61"/>
    </location>
</feature>
<dbReference type="Proteomes" id="UP000663699">
    <property type="component" value="Chromosome 10"/>
</dbReference>
<feature type="compositionally biased region" description="Basic and acidic residues" evidence="5">
    <location>
        <begin position="36"/>
        <end position="46"/>
    </location>
</feature>
<feature type="domain" description="RING-type" evidence="6">
    <location>
        <begin position="666"/>
        <end position="709"/>
    </location>
</feature>
<dbReference type="SMART" id="SM00184">
    <property type="entry name" value="RING"/>
    <property type="match status" value="1"/>
</dbReference>
<reference evidence="7" key="1">
    <citation type="submission" date="2020-06" db="EMBL/GenBank/DDBJ databases">
        <title>Genomes of multiple members of Pneumocystis genus reveal paths to human pathogen Pneumocystis jirovecii.</title>
        <authorList>
            <person name="Cisse O.H."/>
            <person name="Ma L."/>
            <person name="Dekker J."/>
            <person name="Khil P."/>
            <person name="Jo J."/>
            <person name="Brenchley J."/>
            <person name="Blair R."/>
            <person name="Pahar B."/>
            <person name="Chabe M."/>
            <person name="Van Rompay K.A."/>
            <person name="Keesler R."/>
            <person name="Sukura A."/>
            <person name="Hirsch V."/>
            <person name="Kutty G."/>
            <person name="Liu Y."/>
            <person name="Peng L."/>
            <person name="Chen J."/>
            <person name="Song J."/>
            <person name="Weissenbacher-Lang C."/>
            <person name="Xu J."/>
            <person name="Upham N.S."/>
            <person name="Stajich J.E."/>
            <person name="Cuomo C.A."/>
            <person name="Cushion M.T."/>
            <person name="Kovacs J.A."/>
        </authorList>
    </citation>
    <scope>NUCLEOTIDE SEQUENCE</scope>
    <source>
        <strain evidence="7">2A</strain>
    </source>
</reference>
<feature type="compositionally biased region" description="Polar residues" evidence="5">
    <location>
        <begin position="62"/>
        <end position="73"/>
    </location>
</feature>
<evidence type="ECO:0000259" key="6">
    <source>
        <dbReference type="PROSITE" id="PS50089"/>
    </source>
</evidence>
<accession>A0A899G3Y8</accession>
<dbReference type="GO" id="GO:0016567">
    <property type="term" value="P:protein ubiquitination"/>
    <property type="evidence" value="ECO:0007669"/>
    <property type="project" value="TreeGrafter"/>
</dbReference>
<evidence type="ECO:0000256" key="5">
    <source>
        <dbReference type="SAM" id="MobiDB-lite"/>
    </source>
</evidence>
<dbReference type="Pfam" id="PF13639">
    <property type="entry name" value="zf-RING_2"/>
    <property type="match status" value="1"/>
</dbReference>
<dbReference type="AlphaFoldDB" id="A0A899G3Y8"/>
<feature type="region of interest" description="Disordered" evidence="5">
    <location>
        <begin position="715"/>
        <end position="739"/>
    </location>
</feature>
<feature type="region of interest" description="Disordered" evidence="5">
    <location>
        <begin position="413"/>
        <end position="438"/>
    </location>
</feature>
<dbReference type="InterPro" id="IPR001841">
    <property type="entry name" value="Znf_RING"/>
</dbReference>
<organism evidence="7 8">
    <name type="scientific">Pneumocystis wakefieldiae</name>
    <dbReference type="NCBI Taxonomy" id="38082"/>
    <lineage>
        <taxon>Eukaryota</taxon>
        <taxon>Fungi</taxon>
        <taxon>Dikarya</taxon>
        <taxon>Ascomycota</taxon>
        <taxon>Taphrinomycotina</taxon>
        <taxon>Pneumocystomycetes</taxon>
        <taxon>Pneumocystaceae</taxon>
        <taxon>Pneumocystis</taxon>
    </lineage>
</organism>
<feature type="compositionally biased region" description="Low complexity" evidence="5">
    <location>
        <begin position="525"/>
        <end position="558"/>
    </location>
</feature>
<dbReference type="PROSITE" id="PS50089">
    <property type="entry name" value="ZF_RING_2"/>
    <property type="match status" value="1"/>
</dbReference>
<evidence type="ECO:0000256" key="3">
    <source>
        <dbReference type="ARBA" id="ARBA00022833"/>
    </source>
</evidence>
<evidence type="ECO:0000313" key="8">
    <source>
        <dbReference type="Proteomes" id="UP000663699"/>
    </source>
</evidence>
<dbReference type="GO" id="GO:0008270">
    <property type="term" value="F:zinc ion binding"/>
    <property type="evidence" value="ECO:0007669"/>
    <property type="project" value="UniProtKB-KW"/>
</dbReference>
<keyword evidence="8" id="KW-1185">Reference proteome</keyword>
<dbReference type="CDD" id="cd16461">
    <property type="entry name" value="RING-H2_EL5-like"/>
    <property type="match status" value="1"/>
</dbReference>
<name>A0A899G3Y8_9ASCO</name>
<dbReference type="PANTHER" id="PTHR45969:SF69">
    <property type="entry name" value="FINGER DOMAIN PROTEIN, PUTATIVE (AFU_ORTHOLOGUE AFUA_3G12190)-RELATED"/>
    <property type="match status" value="1"/>
</dbReference>
<evidence type="ECO:0000256" key="1">
    <source>
        <dbReference type="ARBA" id="ARBA00022723"/>
    </source>
</evidence>
<dbReference type="GO" id="GO:0061630">
    <property type="term" value="F:ubiquitin protein ligase activity"/>
    <property type="evidence" value="ECO:0007669"/>
    <property type="project" value="TreeGrafter"/>
</dbReference>
<evidence type="ECO:0000313" key="7">
    <source>
        <dbReference type="EMBL" id="QSL66169.1"/>
    </source>
</evidence>
<proteinExistence type="predicted"/>
<feature type="compositionally biased region" description="Basic residues" evidence="5">
    <location>
        <begin position="1"/>
        <end position="10"/>
    </location>
</feature>
<evidence type="ECO:0000256" key="2">
    <source>
        <dbReference type="ARBA" id="ARBA00022771"/>
    </source>
</evidence>
<evidence type="ECO:0000256" key="4">
    <source>
        <dbReference type="PROSITE-ProRule" id="PRU00175"/>
    </source>
</evidence>
<feature type="compositionally biased region" description="Polar residues" evidence="5">
    <location>
        <begin position="501"/>
        <end position="512"/>
    </location>
</feature>
<keyword evidence="3" id="KW-0862">Zinc</keyword>
<feature type="region of interest" description="Disordered" evidence="5">
    <location>
        <begin position="490"/>
        <end position="512"/>
    </location>
</feature>
<protein>
    <recommendedName>
        <fullName evidence="6">RING-type domain-containing protein</fullName>
    </recommendedName>
</protein>
<feature type="compositionally biased region" description="Low complexity" evidence="5">
    <location>
        <begin position="424"/>
        <end position="438"/>
    </location>
</feature>
<sequence>MATISKRKKSREISAEELKSQILQGRMGQASSLQSRRQESILERTETPNTTRTGHHNTTITDALSSSVDNTEQNDTEALPSNGNTSRAGRFRRHLTAFSRLGGFSPNRHHTSSSVSRIPYSIGNRRRSMFGSSIPRRNTVFELPQTHFSISSNQLSTTEYLDLHTLNRENYIPERPVSESSVNNDHQLFRGIIRRSQRNTLSRNTRRALEISGRIRTNNDAIMQHSFNGSGLNAISLRPGEDQAAVLSRLLSVAAAATAASLVGNNEQAIAEAQDIAMSQNSTNDRDSHVVDGSFEDFLRALQNGRLAAALRNGGSENGGGIPNENEENSSIQPLNFFRMFRFRNSQGNAQEGEDDPQNPRLVPIIIVGIRSVPPRDITNPGTQHTSPFFDTLANLSVNMPLNYEASYRRDTEGREVNEQGVFSSDSSIHSISTSERPISSSMNIVDENLPNHEGVVNNLEPSRPSSVSASIFQSLGSIDQISRYDTNIHSSMPAGEPSVQHHNSFHTGNSFTQRLSNLNEHIFENSNSNSNNTSELNNNSTESVGNNNANRTNNNVNETSRSDNSRSDRSSTSRSGSSNNDNRHNSTRSWIIYVLGGSYPEDHPILTTPSLFTDSPTYEDMLLLSSLIGPAKSPVATKDEIESAGGLHVLSVNSSSANIYLEERCVICLNNYEIGEECRQLNKCKHFFHKVCIDEWLMTGRNTCPTCRAEGVNSRKSMSPTSNITSEQSNTNIPMTGI</sequence>
<feature type="region of interest" description="Disordered" evidence="5">
    <location>
        <begin position="1"/>
        <end position="87"/>
    </location>
</feature>
<feature type="region of interest" description="Disordered" evidence="5">
    <location>
        <begin position="524"/>
        <end position="584"/>
    </location>
</feature>
<dbReference type="EMBL" id="CP054541">
    <property type="protein sequence ID" value="QSL66169.1"/>
    <property type="molecule type" value="Genomic_DNA"/>
</dbReference>